<dbReference type="EMBL" id="JADIML010000080">
    <property type="protein sequence ID" value="MBO8462829.1"/>
    <property type="molecule type" value="Genomic_DNA"/>
</dbReference>
<evidence type="ECO:0000313" key="1">
    <source>
        <dbReference type="EMBL" id="MBO8462829.1"/>
    </source>
</evidence>
<name>A0A9D9N773_9FIRM</name>
<proteinExistence type="predicted"/>
<comment type="caution">
    <text evidence="1">The sequence shown here is derived from an EMBL/GenBank/DDBJ whole genome shotgun (WGS) entry which is preliminary data.</text>
</comment>
<reference evidence="1" key="2">
    <citation type="journal article" date="2021" name="PeerJ">
        <title>Extensive microbial diversity within the chicken gut microbiome revealed by metagenomics and culture.</title>
        <authorList>
            <person name="Gilroy R."/>
            <person name="Ravi A."/>
            <person name="Getino M."/>
            <person name="Pursley I."/>
            <person name="Horton D.L."/>
            <person name="Alikhan N.F."/>
            <person name="Baker D."/>
            <person name="Gharbi K."/>
            <person name="Hall N."/>
            <person name="Watson M."/>
            <person name="Adriaenssens E.M."/>
            <person name="Foster-Nyarko E."/>
            <person name="Jarju S."/>
            <person name="Secka A."/>
            <person name="Antonio M."/>
            <person name="Oren A."/>
            <person name="Chaudhuri R.R."/>
            <person name="La Ragione R."/>
            <person name="Hildebrand F."/>
            <person name="Pallen M.J."/>
        </authorList>
    </citation>
    <scope>NUCLEOTIDE SEQUENCE</scope>
    <source>
        <strain evidence="1">E3-2379</strain>
    </source>
</reference>
<evidence type="ECO:0000313" key="2">
    <source>
        <dbReference type="Proteomes" id="UP000823618"/>
    </source>
</evidence>
<organism evidence="1 2">
    <name type="scientific">Candidatus Scybalomonas excrementavium</name>
    <dbReference type="NCBI Taxonomy" id="2840943"/>
    <lineage>
        <taxon>Bacteria</taxon>
        <taxon>Bacillati</taxon>
        <taxon>Bacillota</taxon>
        <taxon>Clostridia</taxon>
        <taxon>Lachnospirales</taxon>
        <taxon>Lachnospiraceae</taxon>
        <taxon>Lachnospiraceae incertae sedis</taxon>
        <taxon>Candidatus Scybalomonas</taxon>
    </lineage>
</organism>
<dbReference type="Proteomes" id="UP000823618">
    <property type="component" value="Unassembled WGS sequence"/>
</dbReference>
<accession>A0A9D9N773</accession>
<sequence length="45" mass="5623">MSKYQQNKEWIKQQLIWSLPIGRIPRIELYFEKLEEGRMLEWLLS</sequence>
<dbReference type="AlphaFoldDB" id="A0A9D9N773"/>
<protein>
    <submittedName>
        <fullName evidence="1">Uncharacterized protein</fullName>
    </submittedName>
</protein>
<reference evidence="1" key="1">
    <citation type="submission" date="2020-10" db="EMBL/GenBank/DDBJ databases">
        <authorList>
            <person name="Gilroy R."/>
        </authorList>
    </citation>
    <scope>NUCLEOTIDE SEQUENCE</scope>
    <source>
        <strain evidence="1">E3-2379</strain>
    </source>
</reference>
<gene>
    <name evidence="1" type="ORF">IAC13_02730</name>
</gene>